<feature type="chain" id="PRO_5009522897" evidence="1">
    <location>
        <begin position="31"/>
        <end position="382"/>
    </location>
</feature>
<protein>
    <submittedName>
        <fullName evidence="2">Uncharacterized protein</fullName>
    </submittedName>
</protein>
<keyword evidence="1" id="KW-0732">Signal</keyword>
<accession>A0A1F5ZR38</accession>
<name>A0A1F5ZR38_9BACT</name>
<dbReference type="EMBL" id="MFJE01000010">
    <property type="protein sequence ID" value="OGG14853.1"/>
    <property type="molecule type" value="Genomic_DNA"/>
</dbReference>
<reference evidence="2 3" key="1">
    <citation type="journal article" date="2016" name="Nat. Commun.">
        <title>Thousands of microbial genomes shed light on interconnected biogeochemical processes in an aquifer system.</title>
        <authorList>
            <person name="Anantharaman K."/>
            <person name="Brown C.T."/>
            <person name="Hug L.A."/>
            <person name="Sharon I."/>
            <person name="Castelle C.J."/>
            <person name="Probst A.J."/>
            <person name="Thomas B.C."/>
            <person name="Singh A."/>
            <person name="Wilkins M.J."/>
            <person name="Karaoz U."/>
            <person name="Brodie E.L."/>
            <person name="Williams K.H."/>
            <person name="Hubbard S.S."/>
            <person name="Banfield J.F."/>
        </authorList>
    </citation>
    <scope>NUCLEOTIDE SEQUENCE [LARGE SCALE GENOMIC DNA]</scope>
</reference>
<feature type="signal peptide" evidence="1">
    <location>
        <begin position="1"/>
        <end position="30"/>
    </location>
</feature>
<dbReference type="Proteomes" id="UP000177383">
    <property type="component" value="Unassembled WGS sequence"/>
</dbReference>
<gene>
    <name evidence="2" type="ORF">A2773_07290</name>
</gene>
<dbReference type="AlphaFoldDB" id="A0A1F5ZR38"/>
<sequence length="382" mass="41709">MKTKKLFVLAALLALLVVAALAAPAQNAQAAPPADPPSPERVKELIAQQCVIWFEMGQFTWWTGPKFATQAACVAELEARLFAPQPAAGAQPTTTPVAVAGGGGAVAGRIYSPFIPHWTGLDVGCPAKDKTLADHGLTGKVIVVSSPQVSWEACELVVELLPQYRGTTIPLLSGYQYTAATVEDEVVMYWGGDPQVKETTLQWGTTFRYGPTYGTKNASKWLDPADQCELVTREFRFGLYRRNTNSGQPDVPYYDRLGPYATLPGNTNCPGWVMPGLDQVKPDDYLQATAMIGGLARKNEWKNSPDKLNWAWRYSAKVPGSATYCPPGDPCWQTVHVPQAGLGYVEMWVDGGPKKFFARDLSTLLDGLHNVDEFSYHADPNR</sequence>
<organism evidence="2 3">
    <name type="scientific">Candidatus Gottesmanbacteria bacterium RIFCSPHIGHO2_01_FULL_39_10</name>
    <dbReference type="NCBI Taxonomy" id="1798375"/>
    <lineage>
        <taxon>Bacteria</taxon>
        <taxon>Candidatus Gottesmaniibacteriota</taxon>
    </lineage>
</organism>
<evidence type="ECO:0000313" key="2">
    <source>
        <dbReference type="EMBL" id="OGG14853.1"/>
    </source>
</evidence>
<dbReference type="STRING" id="1798375.A2773_07290"/>
<evidence type="ECO:0000256" key="1">
    <source>
        <dbReference type="SAM" id="SignalP"/>
    </source>
</evidence>
<proteinExistence type="predicted"/>
<comment type="caution">
    <text evidence="2">The sequence shown here is derived from an EMBL/GenBank/DDBJ whole genome shotgun (WGS) entry which is preliminary data.</text>
</comment>
<evidence type="ECO:0000313" key="3">
    <source>
        <dbReference type="Proteomes" id="UP000177383"/>
    </source>
</evidence>